<reference evidence="2" key="1">
    <citation type="submission" date="2021-01" db="EMBL/GenBank/DDBJ databases">
        <authorList>
            <person name="Corre E."/>
            <person name="Pelletier E."/>
            <person name="Niang G."/>
            <person name="Scheremetjew M."/>
            <person name="Finn R."/>
            <person name="Kale V."/>
            <person name="Holt S."/>
            <person name="Cochrane G."/>
            <person name="Meng A."/>
            <person name="Brown T."/>
            <person name="Cohen L."/>
        </authorList>
    </citation>
    <scope>NUCLEOTIDE SEQUENCE</scope>
    <source>
        <strain evidence="2">CCMP622</strain>
    </source>
</reference>
<dbReference type="InterPro" id="IPR024964">
    <property type="entry name" value="CTLH/CRA"/>
</dbReference>
<dbReference type="InterPro" id="IPR013144">
    <property type="entry name" value="CRA_dom"/>
</dbReference>
<evidence type="ECO:0000313" key="2">
    <source>
        <dbReference type="EMBL" id="CAD9774434.1"/>
    </source>
</evidence>
<dbReference type="InterPro" id="IPR050618">
    <property type="entry name" value="Ubq-SigPath_Reg"/>
</dbReference>
<protein>
    <recommendedName>
        <fullName evidence="1">CTLH domain-containing protein</fullName>
    </recommendedName>
</protein>
<name>A0A7S2TZC1_9EUKA</name>
<dbReference type="Pfam" id="PF08513">
    <property type="entry name" value="LisH"/>
    <property type="match status" value="1"/>
</dbReference>
<dbReference type="InterPro" id="IPR006595">
    <property type="entry name" value="CTLH_C"/>
</dbReference>
<dbReference type="SMART" id="SM00668">
    <property type="entry name" value="CTLH"/>
    <property type="match status" value="1"/>
</dbReference>
<feature type="domain" description="CTLH" evidence="1">
    <location>
        <begin position="63"/>
        <end position="120"/>
    </location>
</feature>
<dbReference type="EMBL" id="HBHP01029912">
    <property type="protein sequence ID" value="CAD9774434.1"/>
    <property type="molecule type" value="Transcribed_RNA"/>
</dbReference>
<gene>
    <name evidence="2" type="ORF">LSP00402_LOCUS18427</name>
</gene>
<dbReference type="SMART" id="SM00757">
    <property type="entry name" value="CRA"/>
    <property type="match status" value="1"/>
</dbReference>
<dbReference type="Pfam" id="PF10607">
    <property type="entry name" value="CTLH"/>
    <property type="match status" value="1"/>
</dbReference>
<accession>A0A7S2TZC1</accession>
<dbReference type="PROSITE" id="PS50896">
    <property type="entry name" value="LISH"/>
    <property type="match status" value="1"/>
</dbReference>
<dbReference type="PROSITE" id="PS50897">
    <property type="entry name" value="CTLH"/>
    <property type="match status" value="1"/>
</dbReference>
<proteinExistence type="predicted"/>
<dbReference type="PANTHER" id="PTHR12864">
    <property type="entry name" value="RAN BINDING PROTEIN 9-RELATED"/>
    <property type="match status" value="1"/>
</dbReference>
<organism evidence="2">
    <name type="scientific">Lotharella oceanica</name>
    <dbReference type="NCBI Taxonomy" id="641309"/>
    <lineage>
        <taxon>Eukaryota</taxon>
        <taxon>Sar</taxon>
        <taxon>Rhizaria</taxon>
        <taxon>Cercozoa</taxon>
        <taxon>Chlorarachniophyceae</taxon>
        <taxon>Lotharella</taxon>
    </lineage>
</organism>
<dbReference type="AlphaFoldDB" id="A0A7S2TZC1"/>
<dbReference type="InterPro" id="IPR006594">
    <property type="entry name" value="LisH"/>
</dbReference>
<dbReference type="SMART" id="SM00667">
    <property type="entry name" value="LisH"/>
    <property type="match status" value="1"/>
</dbReference>
<sequence>MADGELRTEIGMEEWKSKLSKQKTPRKVIDGIVMNYLVVNGYKNVAAAFVKDSGMKPDVPLESIQNRMDIRKAVFEGNIPKVIEKVNDLNPDILGSQPKLYFLLQQQRMIELIRQGPEKISECLGFARRELAPRAAENEQFLEDMERVMALLAFPDPSKSAVGHLLSYEQRQKVVSAVNTAILTSQCQSTDPRLLFLLRQLAFTQSQLQERIKLGFPIIRDFKEATFCTMDEEKTANKIQKENSGPKQS</sequence>
<evidence type="ECO:0000259" key="1">
    <source>
        <dbReference type="PROSITE" id="PS50897"/>
    </source>
</evidence>